<dbReference type="NCBIfam" id="NF005932">
    <property type="entry name" value="PRK07956.1"/>
    <property type="match status" value="1"/>
</dbReference>
<evidence type="ECO:0000313" key="17">
    <source>
        <dbReference type="Proteomes" id="UP000031307"/>
    </source>
</evidence>
<dbReference type="HAMAP" id="MF_01588">
    <property type="entry name" value="DNA_ligase_A"/>
    <property type="match status" value="1"/>
</dbReference>
<evidence type="ECO:0000256" key="13">
    <source>
        <dbReference type="ARBA" id="ARBA00060881"/>
    </source>
</evidence>
<dbReference type="Proteomes" id="UP000031307">
    <property type="component" value="Unassembled WGS sequence"/>
</dbReference>
<dbReference type="InterPro" id="IPR010994">
    <property type="entry name" value="RuvA_2-like"/>
</dbReference>
<dbReference type="Pfam" id="PF03120">
    <property type="entry name" value="OB_DNA_ligase"/>
    <property type="match status" value="1"/>
</dbReference>
<dbReference type="InterPro" id="IPR013839">
    <property type="entry name" value="DNAligase_adenylation"/>
</dbReference>
<dbReference type="InterPro" id="IPR004150">
    <property type="entry name" value="NAD_DNA_ligase_OB"/>
</dbReference>
<dbReference type="OMA" id="HDVEHEI"/>
<dbReference type="PROSITE" id="PS01056">
    <property type="entry name" value="DNA_LIGASE_N2"/>
    <property type="match status" value="1"/>
</dbReference>
<feature type="binding site" evidence="14">
    <location>
        <begin position="83"/>
        <end position="84"/>
    </location>
    <ligand>
        <name>NAD(+)</name>
        <dbReference type="ChEBI" id="CHEBI:57540"/>
    </ligand>
</feature>
<evidence type="ECO:0000256" key="9">
    <source>
        <dbReference type="ARBA" id="ARBA00022842"/>
    </source>
</evidence>
<feature type="binding site" evidence="14">
    <location>
        <position position="137"/>
    </location>
    <ligand>
        <name>NAD(+)</name>
        <dbReference type="ChEBI" id="CHEBI:57540"/>
    </ligand>
</feature>
<comment type="catalytic activity">
    <reaction evidence="12 14">
        <text>NAD(+) + (deoxyribonucleotide)n-3'-hydroxyl + 5'-phospho-(deoxyribonucleotide)m = (deoxyribonucleotide)n+m + AMP + beta-nicotinamide D-nucleotide.</text>
        <dbReference type="EC" id="6.5.1.2"/>
    </reaction>
</comment>
<dbReference type="SUPFAM" id="SSF52113">
    <property type="entry name" value="BRCT domain"/>
    <property type="match status" value="1"/>
</dbReference>
<keyword evidence="7 14" id="KW-0227">DNA damage</keyword>
<dbReference type="FunFam" id="2.40.50.140:FF:000012">
    <property type="entry name" value="DNA ligase"/>
    <property type="match status" value="1"/>
</dbReference>
<dbReference type="Gene3D" id="3.30.470.30">
    <property type="entry name" value="DNA ligase/mRNA capping enzyme"/>
    <property type="match status" value="1"/>
</dbReference>
<keyword evidence="8 14" id="KW-0862">Zinc</keyword>
<feature type="binding site" evidence="14">
    <location>
        <position position="408"/>
    </location>
    <ligand>
        <name>Zn(2+)</name>
        <dbReference type="ChEBI" id="CHEBI:29105"/>
    </ligand>
</feature>
<dbReference type="CDD" id="cd17748">
    <property type="entry name" value="BRCT_DNA_ligase_like"/>
    <property type="match status" value="1"/>
</dbReference>
<dbReference type="GO" id="GO:0003911">
    <property type="term" value="F:DNA ligase (NAD+) activity"/>
    <property type="evidence" value="ECO:0007669"/>
    <property type="project" value="UniProtKB-UniRule"/>
</dbReference>
<dbReference type="InterPro" id="IPR012340">
    <property type="entry name" value="NA-bd_OB-fold"/>
</dbReference>
<evidence type="ECO:0000256" key="6">
    <source>
        <dbReference type="ARBA" id="ARBA00022723"/>
    </source>
</evidence>
<dbReference type="AlphaFoldDB" id="A0A0C1E9M0"/>
<dbReference type="EC" id="6.5.1.2" evidence="2 14"/>
<keyword evidence="6 14" id="KW-0479">Metal-binding</keyword>
<organism evidence="16 17">
    <name type="scientific">Parachlamydia acanthamoebae</name>
    <dbReference type="NCBI Taxonomy" id="83552"/>
    <lineage>
        <taxon>Bacteria</taxon>
        <taxon>Pseudomonadati</taxon>
        <taxon>Chlamydiota</taxon>
        <taxon>Chlamydiia</taxon>
        <taxon>Parachlamydiales</taxon>
        <taxon>Parachlamydiaceae</taxon>
        <taxon>Parachlamydia</taxon>
    </lineage>
</organism>
<dbReference type="InterPro" id="IPR001679">
    <property type="entry name" value="DNA_ligase"/>
</dbReference>
<evidence type="ECO:0000256" key="1">
    <source>
        <dbReference type="ARBA" id="ARBA00004067"/>
    </source>
</evidence>
<dbReference type="SUPFAM" id="SSF56091">
    <property type="entry name" value="DNA ligase/mRNA capping enzyme, catalytic domain"/>
    <property type="match status" value="1"/>
</dbReference>
<keyword evidence="5 14" id="KW-0235">DNA replication</keyword>
<keyword evidence="11 14" id="KW-0234">DNA repair</keyword>
<comment type="similarity">
    <text evidence="13 14">Belongs to the NAD-dependent DNA ligase family. LigA subfamily.</text>
</comment>
<dbReference type="EMBL" id="JSAM01000057">
    <property type="protein sequence ID" value="KIA77877.1"/>
    <property type="molecule type" value="Genomic_DNA"/>
</dbReference>
<dbReference type="InterPro" id="IPR033136">
    <property type="entry name" value="DNA_ligase_CS"/>
</dbReference>
<dbReference type="Gene3D" id="1.10.150.20">
    <property type="entry name" value="5' to 3' exonuclease, C-terminal subdomain"/>
    <property type="match status" value="2"/>
</dbReference>
<comment type="caution">
    <text evidence="14">Lacks conserved residue(s) required for the propagation of feature annotation.</text>
</comment>
<dbReference type="PANTHER" id="PTHR23389:SF9">
    <property type="entry name" value="DNA LIGASE"/>
    <property type="match status" value="1"/>
</dbReference>
<dbReference type="GO" id="GO:0003677">
    <property type="term" value="F:DNA binding"/>
    <property type="evidence" value="ECO:0007669"/>
    <property type="project" value="InterPro"/>
</dbReference>
<dbReference type="Gene3D" id="2.40.50.140">
    <property type="entry name" value="Nucleic acid-binding proteins"/>
    <property type="match status" value="1"/>
</dbReference>
<evidence type="ECO:0000259" key="15">
    <source>
        <dbReference type="PROSITE" id="PS50172"/>
    </source>
</evidence>
<dbReference type="InterPro" id="IPR036420">
    <property type="entry name" value="BRCT_dom_sf"/>
</dbReference>
<evidence type="ECO:0000256" key="5">
    <source>
        <dbReference type="ARBA" id="ARBA00022705"/>
    </source>
</evidence>
<dbReference type="GO" id="GO:0006260">
    <property type="term" value="P:DNA replication"/>
    <property type="evidence" value="ECO:0007669"/>
    <property type="project" value="UniProtKB-KW"/>
</dbReference>
<dbReference type="Pfam" id="PF00533">
    <property type="entry name" value="BRCT"/>
    <property type="match status" value="1"/>
</dbReference>
<evidence type="ECO:0000256" key="14">
    <source>
        <dbReference type="HAMAP-Rule" id="MF_01588"/>
    </source>
</evidence>
<evidence type="ECO:0000256" key="8">
    <source>
        <dbReference type="ARBA" id="ARBA00022833"/>
    </source>
</evidence>
<dbReference type="NCBIfam" id="TIGR00575">
    <property type="entry name" value="dnlj"/>
    <property type="match status" value="1"/>
</dbReference>
<evidence type="ECO:0000313" key="16">
    <source>
        <dbReference type="EMBL" id="KIA77877.1"/>
    </source>
</evidence>
<feature type="binding site" evidence="14">
    <location>
        <position position="290"/>
    </location>
    <ligand>
        <name>NAD(+)</name>
        <dbReference type="ChEBI" id="CHEBI:57540"/>
    </ligand>
</feature>
<feature type="binding site" evidence="14">
    <location>
        <position position="174"/>
    </location>
    <ligand>
        <name>NAD(+)</name>
        <dbReference type="ChEBI" id="CHEBI:57540"/>
    </ligand>
</feature>
<accession>A0A0C1E9M0</accession>
<evidence type="ECO:0000256" key="3">
    <source>
        <dbReference type="ARBA" id="ARBA00013308"/>
    </source>
</evidence>
<dbReference type="SMART" id="SM00532">
    <property type="entry name" value="LIGANc"/>
    <property type="match status" value="1"/>
</dbReference>
<feature type="binding site" evidence="14">
    <location>
        <position position="114"/>
    </location>
    <ligand>
        <name>NAD(+)</name>
        <dbReference type="ChEBI" id="CHEBI:57540"/>
    </ligand>
</feature>
<sequence>MTKPSSHQSYQELCNQIWSHNKAYYVDHRPVISDEEFDHLMHQLEQMEKEHPEWISSASPTQRVGEMLTEGFQTVAHRTPMLSLANSYSKDEVQDFIHRVKKLTRSQDVAFSCELKMDGIAISAQFEKGIFVRGITRGDGKKGDDITQNLRTVAAFPLQLIGPSAPDFLEVRGEIFMPKQVFQKLNAEKELEGEDLWANPRNAAAGSLKLLDPNETRRRKLDVVFYGIGQDSQDALTSQFTCHALLKSYGLPILHQVEKCHTLEEIWEFVEKVRTLRASLPFEIDGVVIKLDSLAEQKRLGSTGKNPRWAVAYKFAAEQAETDIYSITVQVGRTGVLTPVAELKPVFLAGSTIARATLHNEEEVLRKDIREGDSVIIEKGGDVIPKVVLVNFDKRKSDSHPWKMPTHCPSCGALVARSVDEVAVKCPNTLHCPEQQLRRLIYFAGKFAMDIEHMGEKVVEQLVRLGFVKRPSDIYALTSEQLFQLEGFKTKSVENLITSIEKSKDVSFSRFIMALGIKHVGEGTAELLAKRAGNVHILMQMTTEELLQIEGIGEKVATAIVEYFADARNQEEIQLLLQRGVLPQEVKSISHKGHPFDAKTFVLTGTLKQYTRPAAATLIKERGGKVTNSVSSKTDYLLAGEDPGSKLDKAKSLQVRILTEEEFQAMLD</sequence>
<comment type="caution">
    <text evidence="16">The sequence shown here is derived from an EMBL/GenBank/DDBJ whole genome shotgun (WGS) entry which is preliminary data.</text>
</comment>
<dbReference type="Pfam" id="PF12826">
    <property type="entry name" value="HHH_2"/>
    <property type="match status" value="1"/>
</dbReference>
<evidence type="ECO:0000256" key="4">
    <source>
        <dbReference type="ARBA" id="ARBA00022598"/>
    </source>
</evidence>
<evidence type="ECO:0000256" key="7">
    <source>
        <dbReference type="ARBA" id="ARBA00022763"/>
    </source>
</evidence>
<dbReference type="CDD" id="cd00114">
    <property type="entry name" value="LIGANc"/>
    <property type="match status" value="1"/>
</dbReference>
<dbReference type="PANTHER" id="PTHR23389">
    <property type="entry name" value="CHROMOSOME TRANSMISSION FIDELITY FACTOR 18"/>
    <property type="match status" value="1"/>
</dbReference>
<feature type="binding site" evidence="14">
    <location>
        <position position="314"/>
    </location>
    <ligand>
        <name>NAD(+)</name>
        <dbReference type="ChEBI" id="CHEBI:57540"/>
    </ligand>
</feature>
<dbReference type="InterPro" id="IPR004149">
    <property type="entry name" value="Znf_DNAligase_C4"/>
</dbReference>
<feature type="binding site" evidence="14">
    <location>
        <begin position="34"/>
        <end position="38"/>
    </location>
    <ligand>
        <name>NAD(+)</name>
        <dbReference type="ChEBI" id="CHEBI:57540"/>
    </ligand>
</feature>
<feature type="active site" description="N6-AMP-lysine intermediate" evidence="14">
    <location>
        <position position="116"/>
    </location>
</feature>
<name>A0A0C1E9M0_9BACT</name>
<evidence type="ECO:0000256" key="10">
    <source>
        <dbReference type="ARBA" id="ARBA00023027"/>
    </source>
</evidence>
<reference evidence="16 17" key="1">
    <citation type="journal article" date="2014" name="Mol. Biol. Evol.">
        <title>Massive expansion of Ubiquitination-related gene families within the Chlamydiae.</title>
        <authorList>
            <person name="Domman D."/>
            <person name="Collingro A."/>
            <person name="Lagkouvardos I."/>
            <person name="Gehre L."/>
            <person name="Weinmaier T."/>
            <person name="Rattei T."/>
            <person name="Subtil A."/>
            <person name="Horn M."/>
        </authorList>
    </citation>
    <scope>NUCLEOTIDE SEQUENCE [LARGE SCALE GENOMIC DNA]</scope>
    <source>
        <strain evidence="16 17">OEW1</strain>
    </source>
</reference>
<gene>
    <name evidence="14 16" type="primary">ligA</name>
    <name evidence="16" type="ORF">DB43_FM00290</name>
</gene>
<feature type="binding site" evidence="14">
    <location>
        <position position="411"/>
    </location>
    <ligand>
        <name>Zn(2+)</name>
        <dbReference type="ChEBI" id="CHEBI:29105"/>
    </ligand>
</feature>
<dbReference type="GO" id="GO:0006281">
    <property type="term" value="P:DNA repair"/>
    <property type="evidence" value="ECO:0007669"/>
    <property type="project" value="UniProtKB-KW"/>
</dbReference>
<proteinExistence type="inferred from homology"/>
<dbReference type="Pfam" id="PF03119">
    <property type="entry name" value="DNA_ligase_ZBD"/>
    <property type="match status" value="1"/>
</dbReference>
<dbReference type="InterPro" id="IPR001357">
    <property type="entry name" value="BRCT_dom"/>
</dbReference>
<feature type="domain" description="BRCT" evidence="15">
    <location>
        <begin position="591"/>
        <end position="668"/>
    </location>
</feature>
<dbReference type="SUPFAM" id="SSF50249">
    <property type="entry name" value="Nucleic acid-binding proteins"/>
    <property type="match status" value="1"/>
</dbReference>
<dbReference type="GO" id="GO:0046872">
    <property type="term" value="F:metal ion binding"/>
    <property type="evidence" value="ECO:0007669"/>
    <property type="project" value="UniProtKB-KW"/>
</dbReference>
<feature type="binding site" evidence="14">
    <location>
        <position position="432"/>
    </location>
    <ligand>
        <name>Zn(2+)</name>
        <dbReference type="ChEBI" id="CHEBI:29105"/>
    </ligand>
</feature>
<dbReference type="PATRIC" id="fig|83552.4.peg.968"/>
<dbReference type="RefSeq" id="WP_013924964.1">
    <property type="nucleotide sequence ID" value="NZ_JSAM01000057.1"/>
</dbReference>
<dbReference type="PROSITE" id="PS50172">
    <property type="entry name" value="BRCT"/>
    <property type="match status" value="1"/>
</dbReference>
<evidence type="ECO:0000256" key="12">
    <source>
        <dbReference type="ARBA" id="ARBA00034005"/>
    </source>
</evidence>
<dbReference type="Gene3D" id="6.20.10.30">
    <property type="match status" value="1"/>
</dbReference>
<dbReference type="InterPro" id="IPR013840">
    <property type="entry name" value="DNAligase_N"/>
</dbReference>
<comment type="cofactor">
    <cofactor evidence="14">
        <name>Mg(2+)</name>
        <dbReference type="ChEBI" id="CHEBI:18420"/>
    </cofactor>
    <cofactor evidence="14">
        <name>Mn(2+)</name>
        <dbReference type="ChEBI" id="CHEBI:29035"/>
    </cofactor>
</comment>
<dbReference type="InterPro" id="IPR003583">
    <property type="entry name" value="Hlx-hairpin-Hlx_DNA-bd_motif"/>
</dbReference>
<dbReference type="SUPFAM" id="SSF47781">
    <property type="entry name" value="RuvA domain 2-like"/>
    <property type="match status" value="1"/>
</dbReference>
<keyword evidence="14" id="KW-0464">Manganese</keyword>
<keyword evidence="10 14" id="KW-0520">NAD</keyword>
<dbReference type="FunFam" id="1.10.150.20:FF:000007">
    <property type="entry name" value="DNA ligase"/>
    <property type="match status" value="1"/>
</dbReference>
<dbReference type="SMART" id="SM00292">
    <property type="entry name" value="BRCT"/>
    <property type="match status" value="1"/>
</dbReference>
<dbReference type="Pfam" id="PF01653">
    <property type="entry name" value="DNA_ligase_aden"/>
    <property type="match status" value="1"/>
</dbReference>
<dbReference type="SMART" id="SM00278">
    <property type="entry name" value="HhH1"/>
    <property type="match status" value="4"/>
</dbReference>
<dbReference type="PIRSF" id="PIRSF001604">
    <property type="entry name" value="LigA"/>
    <property type="match status" value="1"/>
</dbReference>
<evidence type="ECO:0000256" key="11">
    <source>
        <dbReference type="ARBA" id="ARBA00023204"/>
    </source>
</evidence>
<dbReference type="InterPro" id="IPR041663">
    <property type="entry name" value="DisA/LigA_HHH"/>
</dbReference>
<dbReference type="Gene3D" id="1.10.287.610">
    <property type="entry name" value="Helix hairpin bin"/>
    <property type="match status" value="1"/>
</dbReference>
<evidence type="ECO:0000256" key="2">
    <source>
        <dbReference type="ARBA" id="ARBA00012722"/>
    </source>
</evidence>
<dbReference type="Gene3D" id="3.40.50.10190">
    <property type="entry name" value="BRCT domain"/>
    <property type="match status" value="1"/>
</dbReference>
<comment type="function">
    <text evidence="1 14">DNA ligase that catalyzes the formation of phosphodiester linkages between 5'-phosphoryl and 3'-hydroxyl groups in double-stranded DNA using NAD as a coenzyme and as the energy source for the reaction. It is essential for DNA replication and repair of damaged DNA.</text>
</comment>
<keyword evidence="4 14" id="KW-0436">Ligase</keyword>
<protein>
    <recommendedName>
        <fullName evidence="3 14">DNA ligase</fullName>
        <ecNumber evidence="2 14">6.5.1.2</ecNumber>
    </recommendedName>
    <alternativeName>
        <fullName evidence="14">Polydeoxyribonucleotide synthase [NAD(+)]</fullName>
    </alternativeName>
</protein>
<dbReference type="FunFam" id="3.30.470.30:FF:000001">
    <property type="entry name" value="DNA ligase"/>
    <property type="match status" value="1"/>
</dbReference>
<keyword evidence="9 14" id="KW-0460">Magnesium</keyword>